<dbReference type="EMBL" id="FOHW01000013">
    <property type="protein sequence ID" value="SET44062.1"/>
    <property type="molecule type" value="Genomic_DNA"/>
</dbReference>
<dbReference type="RefSeq" id="WP_074889294.1">
    <property type="nucleotide sequence ID" value="NZ_FOHW01000013.1"/>
</dbReference>
<accession>A0A1I0EG85</accession>
<dbReference type="Proteomes" id="UP000182332">
    <property type="component" value="Unassembled WGS sequence"/>
</dbReference>
<evidence type="ECO:0000313" key="1">
    <source>
        <dbReference type="EMBL" id="SET44062.1"/>
    </source>
</evidence>
<evidence type="ECO:0000313" key="2">
    <source>
        <dbReference type="Proteomes" id="UP000182332"/>
    </source>
</evidence>
<gene>
    <name evidence="1" type="ORF">SAMN05216197_11393</name>
</gene>
<dbReference type="OrthoDB" id="6870781at2"/>
<sequence length="235" mass="26631">MTRRWDLAVLEEYIRTLNSNKHWILSTVDSVSHSLLIYQYHKSLARDAFAVYKVEHDPDGIKMFTGAMMMGTDDEFENAKLASEANLIAAINMTRNTFDMFAQLVNALAVPQPLCIEHCTISKVRDGLPEGALKAEITRVTRLPWFRYLSGFSNTIKHRQLVSHEPSSKHHECTGEYLGGGAQVAAFEHQGRKFKSYWVQEVLEGTVEIHNEIVTLGITLNEWCLHSAHAMGSKR</sequence>
<dbReference type="AlphaFoldDB" id="A0A1I0EG85"/>
<proteinExistence type="predicted"/>
<protein>
    <submittedName>
        <fullName evidence="1">Uncharacterized protein</fullName>
    </submittedName>
</protein>
<reference evidence="1 2" key="1">
    <citation type="submission" date="2016-10" db="EMBL/GenBank/DDBJ databases">
        <authorList>
            <person name="de Groot N.N."/>
        </authorList>
    </citation>
    <scope>NUCLEOTIDE SEQUENCE [LARGE SCALE GENOMIC DNA]</scope>
    <source>
        <strain evidence="1 2">DSM 11363</strain>
    </source>
</reference>
<name>A0A1I0EG85_9PSED</name>
<organism evidence="1 2">
    <name type="scientific">Pseudomonas graminis</name>
    <dbReference type="NCBI Taxonomy" id="158627"/>
    <lineage>
        <taxon>Bacteria</taxon>
        <taxon>Pseudomonadati</taxon>
        <taxon>Pseudomonadota</taxon>
        <taxon>Gammaproteobacteria</taxon>
        <taxon>Pseudomonadales</taxon>
        <taxon>Pseudomonadaceae</taxon>
        <taxon>Pseudomonas</taxon>
    </lineage>
</organism>